<name>A0A6P5FLW0_ANACO</name>
<dbReference type="PROSITE" id="PS50127">
    <property type="entry name" value="UBC_2"/>
    <property type="match status" value="1"/>
</dbReference>
<sequence>MAPSLPVLASNHQVAFKTKVFHPNINRNGSICLDILEEQWSPALTISKVQHVQNVENKLIFHNMLAGLTLVVTDVLLINNYSDDYKYRTSLHVLGMHSFEV</sequence>
<dbReference type="InterPro" id="IPR023313">
    <property type="entry name" value="UBQ-conjugating_AS"/>
</dbReference>
<gene>
    <name evidence="7" type="primary">LOC109716326</name>
</gene>
<keyword evidence="6" id="KW-1185">Reference proteome</keyword>
<dbReference type="GeneID" id="109716326"/>
<evidence type="ECO:0000313" key="7">
    <source>
        <dbReference type="RefSeq" id="XP_020097291.1"/>
    </source>
</evidence>
<accession>A0A6P5FLW0</accession>
<dbReference type="Proteomes" id="UP000515123">
    <property type="component" value="Linkage group 10"/>
</dbReference>
<protein>
    <submittedName>
        <fullName evidence="7">Ubiquitin-conjugating enzyme E2 S-like isoform X1</fullName>
    </submittedName>
</protein>
<dbReference type="PANTHER" id="PTHR24068">
    <property type="entry name" value="UBIQUITIN-CONJUGATING ENZYME E2"/>
    <property type="match status" value="1"/>
</dbReference>
<evidence type="ECO:0000256" key="1">
    <source>
        <dbReference type="ARBA" id="ARBA00022679"/>
    </source>
</evidence>
<keyword evidence="4" id="KW-0547">Nucleotide-binding</keyword>
<feature type="active site" description="Glycyl thioester intermediate" evidence="3">
    <location>
        <position position="32"/>
    </location>
</feature>
<dbReference type="GO" id="GO:0016740">
    <property type="term" value="F:transferase activity"/>
    <property type="evidence" value="ECO:0007669"/>
    <property type="project" value="UniProtKB-KW"/>
</dbReference>
<dbReference type="InterPro" id="IPR000608">
    <property type="entry name" value="UBC"/>
</dbReference>
<keyword evidence="2 4" id="KW-0833">Ubl conjugation pathway</keyword>
<dbReference type="GO" id="GO:0005524">
    <property type="term" value="F:ATP binding"/>
    <property type="evidence" value="ECO:0007669"/>
    <property type="project" value="UniProtKB-UniRule"/>
</dbReference>
<dbReference type="OrthoDB" id="10249039at2759"/>
<organism evidence="6 7">
    <name type="scientific">Ananas comosus</name>
    <name type="common">Pineapple</name>
    <name type="synonym">Ananas ananas</name>
    <dbReference type="NCBI Taxonomy" id="4615"/>
    <lineage>
        <taxon>Eukaryota</taxon>
        <taxon>Viridiplantae</taxon>
        <taxon>Streptophyta</taxon>
        <taxon>Embryophyta</taxon>
        <taxon>Tracheophyta</taxon>
        <taxon>Spermatophyta</taxon>
        <taxon>Magnoliopsida</taxon>
        <taxon>Liliopsida</taxon>
        <taxon>Poales</taxon>
        <taxon>Bromeliaceae</taxon>
        <taxon>Bromelioideae</taxon>
        <taxon>Ananas</taxon>
    </lineage>
</organism>
<dbReference type="RefSeq" id="XP_020097291.1">
    <property type="nucleotide sequence ID" value="XM_020241702.1"/>
</dbReference>
<proteinExistence type="inferred from homology"/>
<evidence type="ECO:0000256" key="3">
    <source>
        <dbReference type="PROSITE-ProRule" id="PRU10133"/>
    </source>
</evidence>
<dbReference type="Gene3D" id="3.10.110.10">
    <property type="entry name" value="Ubiquitin Conjugating Enzyme"/>
    <property type="match status" value="1"/>
</dbReference>
<feature type="domain" description="UBC core" evidence="5">
    <location>
        <begin position="1"/>
        <end position="98"/>
    </location>
</feature>
<keyword evidence="4" id="KW-0067">ATP-binding</keyword>
<dbReference type="InterPro" id="IPR016135">
    <property type="entry name" value="UBQ-conjugating_enzyme/RWD"/>
</dbReference>
<reference evidence="7" key="2">
    <citation type="submission" date="2025-08" db="UniProtKB">
        <authorList>
            <consortium name="RefSeq"/>
        </authorList>
    </citation>
    <scope>IDENTIFICATION</scope>
    <source>
        <tissue evidence="7">Leaf</tissue>
    </source>
</reference>
<dbReference type="PROSITE" id="PS00183">
    <property type="entry name" value="UBC_1"/>
    <property type="match status" value="1"/>
</dbReference>
<evidence type="ECO:0000256" key="4">
    <source>
        <dbReference type="RuleBase" id="RU362109"/>
    </source>
</evidence>
<comment type="similarity">
    <text evidence="4">Belongs to the ubiquitin-conjugating enzyme family.</text>
</comment>
<evidence type="ECO:0000313" key="6">
    <source>
        <dbReference type="Proteomes" id="UP000515123"/>
    </source>
</evidence>
<dbReference type="AlphaFoldDB" id="A0A6P5FLW0"/>
<evidence type="ECO:0000259" key="5">
    <source>
        <dbReference type="PROSITE" id="PS50127"/>
    </source>
</evidence>
<keyword evidence="1" id="KW-0808">Transferase</keyword>
<dbReference type="SUPFAM" id="SSF54495">
    <property type="entry name" value="UBC-like"/>
    <property type="match status" value="1"/>
</dbReference>
<dbReference type="Pfam" id="PF00179">
    <property type="entry name" value="UQ_con"/>
    <property type="match status" value="1"/>
</dbReference>
<reference evidence="6" key="1">
    <citation type="journal article" date="2015" name="Nat. Genet.">
        <title>The pineapple genome and the evolution of CAM photosynthesis.</title>
        <authorList>
            <person name="Ming R."/>
            <person name="VanBuren R."/>
            <person name="Wai C.M."/>
            <person name="Tang H."/>
            <person name="Schatz M.C."/>
            <person name="Bowers J.E."/>
            <person name="Lyons E."/>
            <person name="Wang M.L."/>
            <person name="Chen J."/>
            <person name="Biggers E."/>
            <person name="Zhang J."/>
            <person name="Huang L."/>
            <person name="Zhang L."/>
            <person name="Miao W."/>
            <person name="Zhang J."/>
            <person name="Ye Z."/>
            <person name="Miao C."/>
            <person name="Lin Z."/>
            <person name="Wang H."/>
            <person name="Zhou H."/>
            <person name="Yim W.C."/>
            <person name="Priest H.D."/>
            <person name="Zheng C."/>
            <person name="Woodhouse M."/>
            <person name="Edger P.P."/>
            <person name="Guyot R."/>
            <person name="Guo H.B."/>
            <person name="Guo H."/>
            <person name="Zheng G."/>
            <person name="Singh R."/>
            <person name="Sharma A."/>
            <person name="Min X."/>
            <person name="Zheng Y."/>
            <person name="Lee H."/>
            <person name="Gurtowski J."/>
            <person name="Sedlazeck F.J."/>
            <person name="Harkess A."/>
            <person name="McKain M.R."/>
            <person name="Liao Z."/>
            <person name="Fang J."/>
            <person name="Liu J."/>
            <person name="Zhang X."/>
            <person name="Zhang Q."/>
            <person name="Hu W."/>
            <person name="Qin Y."/>
            <person name="Wang K."/>
            <person name="Chen L.Y."/>
            <person name="Shirley N."/>
            <person name="Lin Y.R."/>
            <person name="Liu L.Y."/>
            <person name="Hernandez A.G."/>
            <person name="Wright C.L."/>
            <person name="Bulone V."/>
            <person name="Tuskan G.A."/>
            <person name="Heath K."/>
            <person name="Zee F."/>
            <person name="Moore P.H."/>
            <person name="Sunkar R."/>
            <person name="Leebens-Mack J.H."/>
            <person name="Mockler T."/>
            <person name="Bennetzen J.L."/>
            <person name="Freeling M."/>
            <person name="Sankoff D."/>
            <person name="Paterson A.H."/>
            <person name="Zhu X."/>
            <person name="Yang X."/>
            <person name="Smith J.A."/>
            <person name="Cushman J.C."/>
            <person name="Paull R.E."/>
            <person name="Yu Q."/>
        </authorList>
    </citation>
    <scope>NUCLEOTIDE SEQUENCE [LARGE SCALE GENOMIC DNA]</scope>
    <source>
        <strain evidence="6">cv. F153</strain>
    </source>
</reference>
<evidence type="ECO:0000256" key="2">
    <source>
        <dbReference type="ARBA" id="ARBA00022786"/>
    </source>
</evidence>